<accession>A0A8K1FKU6</accession>
<protein>
    <recommendedName>
        <fullName evidence="9">Pre-mRNA-processing factor 39</fullName>
    </recommendedName>
</protein>
<evidence type="ECO:0000256" key="1">
    <source>
        <dbReference type="ARBA" id="ARBA00004123"/>
    </source>
</evidence>
<dbReference type="Pfam" id="PF23240">
    <property type="entry name" value="HAT_PRP39_N"/>
    <property type="match status" value="1"/>
</dbReference>
<keyword evidence="2" id="KW-0507">mRNA processing</keyword>
<keyword evidence="3" id="KW-0677">Repeat</keyword>
<proteinExistence type="inferred from homology"/>
<evidence type="ECO:0000256" key="5">
    <source>
        <dbReference type="ARBA" id="ARBA00023242"/>
    </source>
</evidence>
<evidence type="ECO:0000256" key="6">
    <source>
        <dbReference type="ARBA" id="ARBA00038019"/>
    </source>
</evidence>
<keyword evidence="4" id="KW-0508">mRNA splicing</keyword>
<comment type="caution">
    <text evidence="7">The sequence shown here is derived from an EMBL/GenBank/DDBJ whole genome shotgun (WGS) entry which is preliminary data.</text>
</comment>
<dbReference type="Pfam" id="PF23241">
    <property type="entry name" value="HAT_PRP39_C"/>
    <property type="match status" value="1"/>
</dbReference>
<evidence type="ECO:0000256" key="3">
    <source>
        <dbReference type="ARBA" id="ARBA00022737"/>
    </source>
</evidence>
<gene>
    <name evidence="7" type="ORF">Poli38472_004201</name>
</gene>
<dbReference type="OrthoDB" id="10265668at2759"/>
<evidence type="ECO:0000313" key="7">
    <source>
        <dbReference type="EMBL" id="TMW66436.1"/>
    </source>
</evidence>
<dbReference type="GO" id="GO:0000243">
    <property type="term" value="C:commitment complex"/>
    <property type="evidence" value="ECO:0007669"/>
    <property type="project" value="TreeGrafter"/>
</dbReference>
<dbReference type="Gene3D" id="1.25.40.10">
    <property type="entry name" value="Tetratricopeptide repeat domain"/>
    <property type="match status" value="2"/>
</dbReference>
<dbReference type="PANTHER" id="PTHR17204:SF5">
    <property type="entry name" value="PRE-MRNA-PROCESSING FACTOR 39"/>
    <property type="match status" value="1"/>
</dbReference>
<evidence type="ECO:0000256" key="4">
    <source>
        <dbReference type="ARBA" id="ARBA00023187"/>
    </source>
</evidence>
<sequence>MAANGGEDAAATAVKPPMERFKESVDANPLDFNSWVQLLALVETEPGVSRETVETTFDRFLQLFPLCFGYWNKYAQYEMSLGRAANNETPAVVDPSEATGNARAVYERGVVAARHSVQMWQKYCEFLIDTVRVTVDEARTALEGAVAACANDPLAGPLWDMYIQLETINNDMLRLNQVFKRIMHQPLSNLDEFWEKYNQFVLAQQLHVLATSEELNAMGAGEEMDEGLLRVKIVNSVEAIKNKTLEGIQKRQGFEAAIDRNYFHVTPVSDAALANWHSYLDYEEVIGDTARCELLYERCLISCANYEQLWVRFANWKERVQGFEAANAVFQRAVNVFLKFRASIYLEYAAFLEANGKLEEARMNYLNVLNELAPKLAEAYVRYANFERRQNNIEAVKNWYERGLEQLVGQPDAYGYVAVSYVTFVHQILSDFEQARSILERATAKCTGSIILWVYFIQFEVNAPGQDRIPRVSSIFDKALAEINDLSNDEKNDLWLQYGEFMETYSSSIADVRAVYDREVTWRRKNSVVRDRVAKVLSLESTATSSGYDNSAEVGSKRPRYDTAAASASTGAATPSAAFTSMSLTTPAANGTTTAATNAAYAQYYQQYQAYGAQAYGQTDATQAAGGDAATNAAYAQYQQQYAAYYQQQQQQQQQ</sequence>
<dbReference type="GO" id="GO:0071004">
    <property type="term" value="C:U2-type prespliceosome"/>
    <property type="evidence" value="ECO:0007669"/>
    <property type="project" value="TreeGrafter"/>
</dbReference>
<dbReference type="GO" id="GO:0030627">
    <property type="term" value="F:pre-mRNA 5'-splice site binding"/>
    <property type="evidence" value="ECO:0007669"/>
    <property type="project" value="TreeGrafter"/>
</dbReference>
<comment type="similarity">
    <text evidence="6">Belongs to the PRP39 family.</text>
</comment>
<dbReference type="GO" id="GO:0000395">
    <property type="term" value="P:mRNA 5'-splice site recognition"/>
    <property type="evidence" value="ECO:0007669"/>
    <property type="project" value="TreeGrafter"/>
</dbReference>
<evidence type="ECO:0000256" key="2">
    <source>
        <dbReference type="ARBA" id="ARBA00022664"/>
    </source>
</evidence>
<evidence type="ECO:0000313" key="8">
    <source>
        <dbReference type="Proteomes" id="UP000794436"/>
    </source>
</evidence>
<dbReference type="SUPFAM" id="SSF48452">
    <property type="entry name" value="TPR-like"/>
    <property type="match status" value="1"/>
</dbReference>
<dbReference type="EMBL" id="SPLM01000036">
    <property type="protein sequence ID" value="TMW66436.1"/>
    <property type="molecule type" value="Genomic_DNA"/>
</dbReference>
<reference evidence="7" key="1">
    <citation type="submission" date="2019-03" db="EMBL/GenBank/DDBJ databases">
        <title>Long read genome sequence of the mycoparasitic Pythium oligandrum ATCC 38472 isolated from sugarbeet rhizosphere.</title>
        <authorList>
            <person name="Gaulin E."/>
        </authorList>
    </citation>
    <scope>NUCLEOTIDE SEQUENCE</scope>
    <source>
        <strain evidence="7">ATCC 38472_TT</strain>
    </source>
</reference>
<organism evidence="7 8">
    <name type="scientific">Pythium oligandrum</name>
    <name type="common">Mycoparasitic fungus</name>
    <dbReference type="NCBI Taxonomy" id="41045"/>
    <lineage>
        <taxon>Eukaryota</taxon>
        <taxon>Sar</taxon>
        <taxon>Stramenopiles</taxon>
        <taxon>Oomycota</taxon>
        <taxon>Peronosporomycetes</taxon>
        <taxon>Pythiales</taxon>
        <taxon>Pythiaceae</taxon>
        <taxon>Pythium</taxon>
    </lineage>
</organism>
<comment type="subcellular location">
    <subcellularLocation>
        <location evidence="1">Nucleus</location>
    </subcellularLocation>
</comment>
<name>A0A8K1FKU6_PYTOL</name>
<dbReference type="InterPro" id="IPR011990">
    <property type="entry name" value="TPR-like_helical_dom_sf"/>
</dbReference>
<dbReference type="SMART" id="SM00386">
    <property type="entry name" value="HAT"/>
    <property type="match status" value="9"/>
</dbReference>
<dbReference type="GO" id="GO:0005685">
    <property type="term" value="C:U1 snRNP"/>
    <property type="evidence" value="ECO:0007669"/>
    <property type="project" value="TreeGrafter"/>
</dbReference>
<keyword evidence="8" id="KW-1185">Reference proteome</keyword>
<dbReference type="Proteomes" id="UP000794436">
    <property type="component" value="Unassembled WGS sequence"/>
</dbReference>
<dbReference type="InterPro" id="IPR059164">
    <property type="entry name" value="HAT_PRP39_C"/>
</dbReference>
<keyword evidence="5" id="KW-0539">Nucleus</keyword>
<dbReference type="AlphaFoldDB" id="A0A8K1FKU6"/>
<evidence type="ECO:0008006" key="9">
    <source>
        <dbReference type="Google" id="ProtNLM"/>
    </source>
</evidence>
<dbReference type="PANTHER" id="PTHR17204">
    <property type="entry name" value="PRE-MRNA PROCESSING PROTEIN PRP39-RELATED"/>
    <property type="match status" value="1"/>
</dbReference>
<dbReference type="InterPro" id="IPR003107">
    <property type="entry name" value="HAT"/>
</dbReference>